<evidence type="ECO:0000256" key="14">
    <source>
        <dbReference type="ARBA" id="ARBA00023242"/>
    </source>
</evidence>
<accession>H2ASX4</accession>
<comment type="catalytic activity">
    <reaction evidence="1">
        <text>Exonucleolytic cleavage of poly(A) to 5'-AMP.</text>
        <dbReference type="EC" id="3.1.13.4"/>
    </reaction>
</comment>
<evidence type="ECO:0000256" key="4">
    <source>
        <dbReference type="ARBA" id="ARBA00008372"/>
    </source>
</evidence>
<dbReference type="HOGENOM" id="CLU_027974_3_1_1"/>
<evidence type="ECO:0000256" key="11">
    <source>
        <dbReference type="ARBA" id="ARBA00022884"/>
    </source>
</evidence>
<keyword evidence="7" id="KW-0540">Nuclease</keyword>
<keyword evidence="11" id="KW-0694">RNA-binding</keyword>
<evidence type="ECO:0000256" key="7">
    <source>
        <dbReference type="ARBA" id="ARBA00022722"/>
    </source>
</evidence>
<organism evidence="16 17">
    <name type="scientific">Kazachstania africana (strain ATCC 22294 / BCRC 22015 / CBS 2517 / CECT 1963 / NBRC 1671 / NRRL Y-8276)</name>
    <name type="common">Yeast</name>
    <name type="synonym">Kluyveromyces africanus</name>
    <dbReference type="NCBI Taxonomy" id="1071382"/>
    <lineage>
        <taxon>Eukaryota</taxon>
        <taxon>Fungi</taxon>
        <taxon>Dikarya</taxon>
        <taxon>Ascomycota</taxon>
        <taxon>Saccharomycotina</taxon>
        <taxon>Saccharomycetes</taxon>
        <taxon>Saccharomycetales</taxon>
        <taxon>Saccharomycetaceae</taxon>
        <taxon>Kazachstania</taxon>
    </lineage>
</organism>
<dbReference type="EC" id="3.1.13.4" evidence="5"/>
<dbReference type="GO" id="GO:0004535">
    <property type="term" value="F:poly(A)-specific ribonuclease activity"/>
    <property type="evidence" value="ECO:0007669"/>
    <property type="project" value="UniProtKB-EC"/>
</dbReference>
<keyword evidence="12" id="KW-0805">Transcription regulation</keyword>
<dbReference type="STRING" id="1071382.H2ASX4"/>
<dbReference type="GO" id="GO:0003723">
    <property type="term" value="F:RNA binding"/>
    <property type="evidence" value="ECO:0007669"/>
    <property type="project" value="UniProtKB-KW"/>
</dbReference>
<dbReference type="Pfam" id="PF04857">
    <property type="entry name" value="CAF1"/>
    <property type="match status" value="1"/>
</dbReference>
<dbReference type="Gene3D" id="3.30.420.10">
    <property type="entry name" value="Ribonuclease H-like superfamily/Ribonuclease H"/>
    <property type="match status" value="1"/>
</dbReference>
<dbReference type="KEGG" id="kaf:KAFR_0C04830"/>
<evidence type="ECO:0000256" key="2">
    <source>
        <dbReference type="ARBA" id="ARBA00004123"/>
    </source>
</evidence>
<dbReference type="Proteomes" id="UP000005220">
    <property type="component" value="Chromosome 3"/>
</dbReference>
<evidence type="ECO:0000256" key="3">
    <source>
        <dbReference type="ARBA" id="ARBA00004496"/>
    </source>
</evidence>
<gene>
    <name evidence="16" type="primary">KAFR0C04830</name>
    <name evidence="16" type="ORF">KAFR_0C04830</name>
</gene>
<evidence type="ECO:0000256" key="1">
    <source>
        <dbReference type="ARBA" id="ARBA00001663"/>
    </source>
</evidence>
<comment type="subcellular location">
    <subcellularLocation>
        <location evidence="3">Cytoplasm</location>
    </subcellularLocation>
    <subcellularLocation>
        <location evidence="2">Nucleus</location>
    </subcellularLocation>
</comment>
<name>H2ASX4_KAZAF</name>
<dbReference type="GO" id="GO:0000932">
    <property type="term" value="C:P-body"/>
    <property type="evidence" value="ECO:0007669"/>
    <property type="project" value="EnsemblFungi"/>
</dbReference>
<dbReference type="SUPFAM" id="SSF53098">
    <property type="entry name" value="Ribonuclease H-like"/>
    <property type="match status" value="1"/>
</dbReference>
<sequence length="445" mass="50771">MQSMNVQPHVLPMGEQFFNQNQPNDQPGMGMGMPQMFSPQMNQARMLGQQPGMMPNMQSVTNNQDMSNAYLLKQKLDPMMVQQAQLQNQQQAQQMQPQQGLQNQPQGQQQQHFNVATPLGNNMPPGLNVFQQPNVNITRPQMAKSMQTGPGANINMGPMPPIMLPPPNHLFVRDVWKNNLHSEFSLIRRLVGQYNYVSVSFEFTGTLARPIGNFRSKEDYHYQTMRANVDFLKPIQIGLSLSDANGNKPDNGISTWQFNCEFDTSTEMLSAESIDLLRKSGINFDNHKLNGIDVFEFAQLMTDSGLLLDENVTWITYHTAYDLGFLVKILMNDTMPNNRQEFEWWIHKFIPNLYDLNLLHKLIRDFKQPQAQTHQFNLTTLADEVGLPRFPIFTTTGGQSLLMLLTFCQLCKISMNKLPNGTDFANYKNVIYGIDEETTKTEGHL</sequence>
<dbReference type="GO" id="GO:0046872">
    <property type="term" value="F:metal ion binding"/>
    <property type="evidence" value="ECO:0007669"/>
    <property type="project" value="UniProtKB-KW"/>
</dbReference>
<protein>
    <recommendedName>
        <fullName evidence="5">poly(A)-specific ribonuclease</fullName>
        <ecNumber evidence="5">3.1.13.4</ecNumber>
    </recommendedName>
</protein>
<dbReference type="FunCoup" id="H2ASX4">
    <property type="interactions" value="1061"/>
</dbReference>
<dbReference type="InterPro" id="IPR006941">
    <property type="entry name" value="RNase_CAF1"/>
</dbReference>
<evidence type="ECO:0000256" key="15">
    <source>
        <dbReference type="SAM" id="MobiDB-lite"/>
    </source>
</evidence>
<dbReference type="RefSeq" id="XP_003956609.1">
    <property type="nucleotide sequence ID" value="XM_003956560.1"/>
</dbReference>
<reference evidence="16 17" key="1">
    <citation type="journal article" date="2011" name="Proc. Natl. Acad. Sci. U.S.A.">
        <title>Evolutionary erosion of yeast sex chromosomes by mating-type switching accidents.</title>
        <authorList>
            <person name="Gordon J.L."/>
            <person name="Armisen D."/>
            <person name="Proux-Wera E."/>
            <person name="Oheigeartaigh S.S."/>
            <person name="Byrne K.P."/>
            <person name="Wolfe K.H."/>
        </authorList>
    </citation>
    <scope>NUCLEOTIDE SEQUENCE [LARGE SCALE GENOMIC DNA]</scope>
    <source>
        <strain evidence="17">ATCC 22294 / BCRC 22015 / CBS 2517 / CECT 1963 / NBRC 1671 / NRRL Y-8276</strain>
    </source>
</reference>
<evidence type="ECO:0000256" key="12">
    <source>
        <dbReference type="ARBA" id="ARBA00023015"/>
    </source>
</evidence>
<keyword evidence="14" id="KW-0539">Nucleus</keyword>
<evidence type="ECO:0000256" key="9">
    <source>
        <dbReference type="ARBA" id="ARBA00022801"/>
    </source>
</evidence>
<evidence type="ECO:0000256" key="5">
    <source>
        <dbReference type="ARBA" id="ARBA00012161"/>
    </source>
</evidence>
<dbReference type="GO" id="GO:0005634">
    <property type="term" value="C:nucleus"/>
    <property type="evidence" value="ECO:0007669"/>
    <property type="project" value="UniProtKB-SubCell"/>
</dbReference>
<dbReference type="InterPro" id="IPR012337">
    <property type="entry name" value="RNaseH-like_sf"/>
</dbReference>
<dbReference type="AlphaFoldDB" id="H2ASX4"/>
<evidence type="ECO:0000256" key="10">
    <source>
        <dbReference type="ARBA" id="ARBA00022839"/>
    </source>
</evidence>
<evidence type="ECO:0000256" key="13">
    <source>
        <dbReference type="ARBA" id="ARBA00023163"/>
    </source>
</evidence>
<comment type="similarity">
    <text evidence="4">Belongs to the CAF1 family.</text>
</comment>
<dbReference type="GO" id="GO:0000289">
    <property type="term" value="P:nuclear-transcribed mRNA poly(A) tail shortening"/>
    <property type="evidence" value="ECO:0007669"/>
    <property type="project" value="EnsemblFungi"/>
</dbReference>
<dbReference type="EMBL" id="HE650823">
    <property type="protein sequence ID" value="CCF57474.1"/>
    <property type="molecule type" value="Genomic_DNA"/>
</dbReference>
<dbReference type="GO" id="GO:0032968">
    <property type="term" value="P:positive regulation of transcription elongation by RNA polymerase II"/>
    <property type="evidence" value="ECO:0007669"/>
    <property type="project" value="EnsemblFungi"/>
</dbReference>
<keyword evidence="9" id="KW-0378">Hydrolase</keyword>
<evidence type="ECO:0000313" key="17">
    <source>
        <dbReference type="Proteomes" id="UP000005220"/>
    </source>
</evidence>
<dbReference type="GO" id="GO:0006368">
    <property type="term" value="P:transcription elongation by RNA polymerase II"/>
    <property type="evidence" value="ECO:0007669"/>
    <property type="project" value="EnsemblFungi"/>
</dbReference>
<dbReference type="eggNOG" id="KOG0304">
    <property type="taxonomic scope" value="Eukaryota"/>
</dbReference>
<keyword evidence="6" id="KW-0963">Cytoplasm</keyword>
<keyword evidence="10" id="KW-0269">Exonuclease</keyword>
<dbReference type="GeneID" id="13885392"/>
<evidence type="ECO:0000256" key="6">
    <source>
        <dbReference type="ARBA" id="ARBA00022490"/>
    </source>
</evidence>
<dbReference type="InterPro" id="IPR036397">
    <property type="entry name" value="RNaseH_sf"/>
</dbReference>
<feature type="region of interest" description="Disordered" evidence="15">
    <location>
        <begin position="83"/>
        <end position="110"/>
    </location>
</feature>
<keyword evidence="17" id="KW-1185">Reference proteome</keyword>
<dbReference type="OrthoDB" id="1164111at2759"/>
<proteinExistence type="inferred from homology"/>
<keyword evidence="13" id="KW-0804">Transcription</keyword>
<dbReference type="InParanoid" id="H2ASX4"/>
<dbReference type="InterPro" id="IPR039637">
    <property type="entry name" value="CNOT7/CNOT8/Pop2"/>
</dbReference>
<dbReference type="GO" id="GO:0030015">
    <property type="term" value="C:CCR4-NOT core complex"/>
    <property type="evidence" value="ECO:0007669"/>
    <property type="project" value="EnsemblFungi"/>
</dbReference>
<evidence type="ECO:0000256" key="8">
    <source>
        <dbReference type="ARBA" id="ARBA00022723"/>
    </source>
</evidence>
<dbReference type="FunFam" id="3.30.420.10:FF:000107">
    <property type="entry name" value="Poly(A) ribonuclease POP2"/>
    <property type="match status" value="1"/>
</dbReference>
<keyword evidence="8" id="KW-0479">Metal-binding</keyword>
<dbReference type="PANTHER" id="PTHR10797">
    <property type="entry name" value="CCR4-NOT TRANSCRIPTION COMPLEX SUBUNIT"/>
    <property type="match status" value="1"/>
</dbReference>
<evidence type="ECO:0000313" key="16">
    <source>
        <dbReference type="EMBL" id="CCF57474.1"/>
    </source>
</evidence>